<name>A0A6C0I645_9ZZZZ</name>
<keyword evidence="1" id="KW-0812">Transmembrane</keyword>
<evidence type="ECO:0000313" key="2">
    <source>
        <dbReference type="EMBL" id="QHT87875.1"/>
    </source>
</evidence>
<proteinExistence type="predicted"/>
<sequence>MLPDTSSLLAMFMFCMVAVPTVALLTFAVEMVAFVMLAVGKTAVPVNVASFIVALSRCNGSSAFFRSVIS</sequence>
<reference evidence="2" key="1">
    <citation type="journal article" date="2020" name="Nature">
        <title>Giant virus diversity and host interactions through global metagenomics.</title>
        <authorList>
            <person name="Schulz F."/>
            <person name="Roux S."/>
            <person name="Paez-Espino D."/>
            <person name="Jungbluth S."/>
            <person name="Walsh D.A."/>
            <person name="Denef V.J."/>
            <person name="McMahon K.D."/>
            <person name="Konstantinidis K.T."/>
            <person name="Eloe-Fadrosh E.A."/>
            <person name="Kyrpides N.C."/>
            <person name="Woyke T."/>
        </authorList>
    </citation>
    <scope>NUCLEOTIDE SEQUENCE</scope>
    <source>
        <strain evidence="2">GVMAG-M-3300023184-191</strain>
    </source>
</reference>
<evidence type="ECO:0000256" key="1">
    <source>
        <dbReference type="SAM" id="Phobius"/>
    </source>
</evidence>
<dbReference type="EMBL" id="MN740102">
    <property type="protein sequence ID" value="QHT87875.1"/>
    <property type="molecule type" value="Genomic_DNA"/>
</dbReference>
<accession>A0A6C0I645</accession>
<organism evidence="2">
    <name type="scientific">viral metagenome</name>
    <dbReference type="NCBI Taxonomy" id="1070528"/>
    <lineage>
        <taxon>unclassified sequences</taxon>
        <taxon>metagenomes</taxon>
        <taxon>organismal metagenomes</taxon>
    </lineage>
</organism>
<keyword evidence="1" id="KW-0472">Membrane</keyword>
<feature type="transmembrane region" description="Helical" evidence="1">
    <location>
        <begin position="34"/>
        <end position="56"/>
    </location>
</feature>
<protein>
    <submittedName>
        <fullName evidence="2">Uncharacterized protein</fullName>
    </submittedName>
</protein>
<dbReference type="AlphaFoldDB" id="A0A6C0I645"/>
<feature type="transmembrane region" description="Helical" evidence="1">
    <location>
        <begin position="7"/>
        <end position="28"/>
    </location>
</feature>
<keyword evidence="1" id="KW-1133">Transmembrane helix</keyword>